<protein>
    <recommendedName>
        <fullName evidence="1">IDEAL domain-containing protein</fullName>
    </recommendedName>
</protein>
<keyword evidence="3" id="KW-1185">Reference proteome</keyword>
<evidence type="ECO:0000313" key="3">
    <source>
        <dbReference type="Proteomes" id="UP000782705"/>
    </source>
</evidence>
<dbReference type="InterPro" id="IPR027393">
    <property type="entry name" value="Virus_scaffolding_prot_C"/>
</dbReference>
<dbReference type="InterPro" id="IPR014963">
    <property type="entry name" value="UPF0302_N"/>
</dbReference>
<proteinExistence type="predicted"/>
<reference evidence="2 3" key="1">
    <citation type="submission" date="2016-06" db="EMBL/GenBank/DDBJ databases">
        <title>Four novel species of enterococci isolated from chicken manure.</title>
        <authorList>
            <person name="Van Tyne D."/>
        </authorList>
    </citation>
    <scope>NUCLEOTIDE SEQUENCE [LARGE SCALE GENOMIC DNA]</scope>
    <source>
        <strain evidence="2 3">CU12B</strain>
    </source>
</reference>
<dbReference type="RefSeq" id="WP_161901136.1">
    <property type="nucleotide sequence ID" value="NZ_MAEL01000014.1"/>
</dbReference>
<dbReference type="Gene3D" id="3.40.1530.30">
    <property type="entry name" value="Uncharacterised family UPF0302, N-terminal domain"/>
    <property type="match status" value="1"/>
</dbReference>
<dbReference type="EMBL" id="MAEL01000014">
    <property type="protein sequence ID" value="KAF1305463.1"/>
    <property type="molecule type" value="Genomic_DNA"/>
</dbReference>
<dbReference type="InterPro" id="IPR038091">
    <property type="entry name" value="UPF0302_N_sf"/>
</dbReference>
<feature type="domain" description="IDEAL" evidence="1">
    <location>
        <begin position="137"/>
        <end position="173"/>
    </location>
</feature>
<comment type="caution">
    <text evidence="2">The sequence shown here is derived from an EMBL/GenBank/DDBJ whole genome shotgun (WGS) entry which is preliminary data.</text>
</comment>
<evidence type="ECO:0000259" key="1">
    <source>
        <dbReference type="SMART" id="SM00914"/>
    </source>
</evidence>
<dbReference type="InterPro" id="IPR014957">
    <property type="entry name" value="IDEAL_dom"/>
</dbReference>
<gene>
    <name evidence="2" type="ORF">BAU17_07160</name>
</gene>
<dbReference type="SMART" id="SM00914">
    <property type="entry name" value="IDEAL"/>
    <property type="match status" value="1"/>
</dbReference>
<accession>A0ABQ6Z200</accession>
<dbReference type="Pfam" id="PF08864">
    <property type="entry name" value="UPF0302"/>
    <property type="match status" value="1"/>
</dbReference>
<evidence type="ECO:0000313" key="2">
    <source>
        <dbReference type="EMBL" id="KAF1305463.1"/>
    </source>
</evidence>
<name>A0ABQ6Z200_9ENTE</name>
<dbReference type="Pfam" id="PF08858">
    <property type="entry name" value="IDEAL"/>
    <property type="match status" value="1"/>
</dbReference>
<dbReference type="InterPro" id="IPR011188">
    <property type="entry name" value="UPF0302"/>
</dbReference>
<dbReference type="Gene3D" id="4.10.810.10">
    <property type="entry name" value="Virus Scaffolding Protein, Chain A"/>
    <property type="match status" value="1"/>
</dbReference>
<dbReference type="PIRSF" id="PIRSF007165">
    <property type="entry name" value="UCP007165"/>
    <property type="match status" value="1"/>
</dbReference>
<sequence>MTINITDKKQFLNWLASHESFARREVSWILNYLATHETILKNVHIVEHAEKTPRGICMQTNKHIGNPISLFLEGKVFVDSDQIFHEIRLNWKEPLYLECRFANSWENSLFLAVLEDNPFHRWNETLDTEMTSKVADFFVKEDIEARIAELYQQIDDALENGDQAQFLSLSSEVNQLLEQKALVLD</sequence>
<dbReference type="Proteomes" id="UP000782705">
    <property type="component" value="Unassembled WGS sequence"/>
</dbReference>
<organism evidence="2 3">
    <name type="scientific">Candidatus Enterococcus willemsii</name>
    <dbReference type="NCBI Taxonomy" id="1857215"/>
    <lineage>
        <taxon>Bacteria</taxon>
        <taxon>Bacillati</taxon>
        <taxon>Bacillota</taxon>
        <taxon>Bacilli</taxon>
        <taxon>Lactobacillales</taxon>
        <taxon>Enterococcaceae</taxon>
        <taxon>Enterococcus</taxon>
    </lineage>
</organism>